<protein>
    <submittedName>
        <fullName evidence="1">Uncharacterized protein</fullName>
    </submittedName>
</protein>
<evidence type="ECO:0000313" key="2">
    <source>
        <dbReference type="Proteomes" id="UP001057452"/>
    </source>
</evidence>
<comment type="caution">
    <text evidence="1">The sequence shown here is derived from an EMBL/GenBank/DDBJ whole genome shotgun (WGS) entry which is preliminary data.</text>
</comment>
<evidence type="ECO:0000313" key="1">
    <source>
        <dbReference type="EMBL" id="KAI4801968.1"/>
    </source>
</evidence>
<keyword evidence="2" id="KW-1185">Reference proteome</keyword>
<name>A0ACB9VQC4_CHAAC</name>
<proteinExistence type="predicted"/>
<sequence length="102" mass="11703">MPTQHPTFSIYTRGRYSRGLHSTRVMGGTEFVFKAEPTHTFPHVSDSLMTIVHYSWLFNETCPDCALMLLSFQDTDDEDSFRDIEIGILLVEHLPCIAVQPR</sequence>
<dbReference type="Proteomes" id="UP001057452">
    <property type="component" value="Chromosome 24"/>
</dbReference>
<gene>
    <name evidence="1" type="ORF">KUCAC02_019832</name>
</gene>
<organism evidence="1 2">
    <name type="scientific">Chaenocephalus aceratus</name>
    <name type="common">Blackfin icefish</name>
    <name type="synonym">Chaenichthys aceratus</name>
    <dbReference type="NCBI Taxonomy" id="36190"/>
    <lineage>
        <taxon>Eukaryota</taxon>
        <taxon>Metazoa</taxon>
        <taxon>Chordata</taxon>
        <taxon>Craniata</taxon>
        <taxon>Vertebrata</taxon>
        <taxon>Euteleostomi</taxon>
        <taxon>Actinopterygii</taxon>
        <taxon>Neopterygii</taxon>
        <taxon>Teleostei</taxon>
        <taxon>Neoteleostei</taxon>
        <taxon>Acanthomorphata</taxon>
        <taxon>Eupercaria</taxon>
        <taxon>Perciformes</taxon>
        <taxon>Notothenioidei</taxon>
        <taxon>Channichthyidae</taxon>
        <taxon>Chaenocephalus</taxon>
    </lineage>
</organism>
<dbReference type="EMBL" id="CM043808">
    <property type="protein sequence ID" value="KAI4801968.1"/>
    <property type="molecule type" value="Genomic_DNA"/>
</dbReference>
<accession>A0ACB9VQC4</accession>
<reference evidence="1" key="1">
    <citation type="submission" date="2022-05" db="EMBL/GenBank/DDBJ databases">
        <title>Chromosome-level genome of Chaenocephalus aceratus.</title>
        <authorList>
            <person name="Park H."/>
        </authorList>
    </citation>
    <scope>NUCLEOTIDE SEQUENCE</scope>
    <source>
        <strain evidence="1">KU_202001</strain>
    </source>
</reference>